<dbReference type="PROSITE" id="PS51918">
    <property type="entry name" value="RADICAL_SAM"/>
    <property type="match status" value="1"/>
</dbReference>
<name>A0A956NC99_UNCEI</name>
<dbReference type="Pfam" id="PF19864">
    <property type="entry name" value="Radical_SAM_N2"/>
    <property type="match status" value="1"/>
</dbReference>
<feature type="domain" description="Radical SAM core" evidence="2">
    <location>
        <begin position="254"/>
        <end position="479"/>
    </location>
</feature>
<organism evidence="3 4">
    <name type="scientific">Eiseniibacteriota bacterium</name>
    <dbReference type="NCBI Taxonomy" id="2212470"/>
    <lineage>
        <taxon>Bacteria</taxon>
        <taxon>Candidatus Eiseniibacteriota</taxon>
    </lineage>
</organism>
<dbReference type="SFLD" id="SFLDS00029">
    <property type="entry name" value="Radical_SAM"/>
    <property type="match status" value="1"/>
</dbReference>
<dbReference type="Pfam" id="PF10105">
    <property type="entry name" value="DUF2344"/>
    <property type="match status" value="1"/>
</dbReference>
<dbReference type="InterPro" id="IPR058240">
    <property type="entry name" value="rSAM_sf"/>
</dbReference>
<accession>A0A956NC99</accession>
<dbReference type="InterPro" id="IPR023862">
    <property type="entry name" value="CHP03960_rSAM"/>
</dbReference>
<comment type="caution">
    <text evidence="3">The sequence shown here is derived from an EMBL/GenBank/DDBJ whole genome shotgun (WGS) entry which is preliminary data.</text>
</comment>
<dbReference type="SFLD" id="SFLDG01082">
    <property type="entry name" value="B12-binding_domain_containing"/>
    <property type="match status" value="1"/>
</dbReference>
<dbReference type="SMART" id="SM00729">
    <property type="entry name" value="Elp3"/>
    <property type="match status" value="1"/>
</dbReference>
<dbReference type="GO" id="GO:0003824">
    <property type="term" value="F:catalytic activity"/>
    <property type="evidence" value="ECO:0007669"/>
    <property type="project" value="InterPro"/>
</dbReference>
<dbReference type="InterPro" id="IPR007197">
    <property type="entry name" value="rSAM"/>
</dbReference>
<evidence type="ECO:0000256" key="1">
    <source>
        <dbReference type="SAM" id="MobiDB-lite"/>
    </source>
</evidence>
<dbReference type="Gene3D" id="3.80.30.20">
    <property type="entry name" value="tm_1862 like domain"/>
    <property type="match status" value="1"/>
</dbReference>
<dbReference type="PANTHER" id="PTHR42731:SF1">
    <property type="entry name" value="RADICAL SAM DOMAIN PROTEIN"/>
    <property type="match status" value="1"/>
</dbReference>
<protein>
    <submittedName>
        <fullName evidence="3">TIGR03960 family B12-binding radical SAM protein</fullName>
    </submittedName>
</protein>
<dbReference type="SUPFAM" id="SSF102114">
    <property type="entry name" value="Radical SAM enzymes"/>
    <property type="match status" value="1"/>
</dbReference>
<dbReference type="NCBIfam" id="TIGR03960">
    <property type="entry name" value="rSAM_fuse_unch"/>
    <property type="match status" value="1"/>
</dbReference>
<evidence type="ECO:0000313" key="4">
    <source>
        <dbReference type="Proteomes" id="UP000739538"/>
    </source>
</evidence>
<dbReference type="PANTHER" id="PTHR42731">
    <property type="entry name" value="SLL1084 PROTEIN"/>
    <property type="match status" value="1"/>
</dbReference>
<dbReference type="InterPro" id="IPR023404">
    <property type="entry name" value="rSAM_horseshoe"/>
</dbReference>
<gene>
    <name evidence="3" type="ORF">KDA27_10975</name>
</gene>
<dbReference type="InterPro" id="IPR045784">
    <property type="entry name" value="Radical_SAM_N2"/>
</dbReference>
<feature type="region of interest" description="Disordered" evidence="1">
    <location>
        <begin position="799"/>
        <end position="823"/>
    </location>
</feature>
<reference evidence="3" key="2">
    <citation type="journal article" date="2021" name="Microbiome">
        <title>Successional dynamics and alternative stable states in a saline activated sludge microbial community over 9 years.</title>
        <authorList>
            <person name="Wang Y."/>
            <person name="Ye J."/>
            <person name="Ju F."/>
            <person name="Liu L."/>
            <person name="Boyd J.A."/>
            <person name="Deng Y."/>
            <person name="Parks D.H."/>
            <person name="Jiang X."/>
            <person name="Yin X."/>
            <person name="Woodcroft B.J."/>
            <person name="Tyson G.W."/>
            <person name="Hugenholtz P."/>
            <person name="Polz M.F."/>
            <person name="Zhang T."/>
        </authorList>
    </citation>
    <scope>NUCLEOTIDE SEQUENCE</scope>
    <source>
        <strain evidence="3">HKST-UBA02</strain>
    </source>
</reference>
<dbReference type="NCBIfam" id="TIGR03936">
    <property type="entry name" value="sam_1_link_chp"/>
    <property type="match status" value="1"/>
</dbReference>
<dbReference type="InterPro" id="IPR018768">
    <property type="entry name" value="DUF2344"/>
</dbReference>
<dbReference type="EMBL" id="JAGQHS010000049">
    <property type="protein sequence ID" value="MCA9756313.1"/>
    <property type="molecule type" value="Genomic_DNA"/>
</dbReference>
<evidence type="ECO:0000313" key="3">
    <source>
        <dbReference type="EMBL" id="MCA9756313.1"/>
    </source>
</evidence>
<dbReference type="AlphaFoldDB" id="A0A956NC99"/>
<dbReference type="GO" id="GO:0051536">
    <property type="term" value="F:iron-sulfur cluster binding"/>
    <property type="evidence" value="ECO:0007669"/>
    <property type="project" value="InterPro"/>
</dbReference>
<dbReference type="CDD" id="cd01335">
    <property type="entry name" value="Radical_SAM"/>
    <property type="match status" value="1"/>
</dbReference>
<dbReference type="Pfam" id="PF04055">
    <property type="entry name" value="Radical_SAM"/>
    <property type="match status" value="1"/>
</dbReference>
<dbReference type="Proteomes" id="UP000739538">
    <property type="component" value="Unassembled WGS sequence"/>
</dbReference>
<proteinExistence type="predicted"/>
<sequence>MPDLEQQLDTILPLVAKPSRYLGNEFHVIRKQPEPGMVQWCLLLPEVYEIGMSHWGLKILYEVLNRRPDSLAERAYSPWFDMEAQLRRHEIPLYALESKRPLAEFDFVGFSLQYELTYTNILQCLDLAGLPLRSADRRESDPIVIAGGPVVSNPEPLSSFIDMFLIGDGEEMIHRITDLYKETRDLSRHERLRAFSKLPGIYVPSMYEAKYSDDGKLLGTFPIYDDVPKRVLRQFVIDLENAPVPEKPIVPLQDIVQNRLSIEVLRGCTQGCRFCQAGYLYRPIRERSVEKILEIADAGIRESGWDEIGLTSLSTADYTQLGPLADVLNERFSSDRVALSLPSLRADSFGVEIADKVKETKKTGFTFAPEVGSERLRLAVNKLIRDQEFFDAAEIAFSRGWRLIKMYFMIGLPTEQWEDVDGVVHFIDRVREIGRRHGRKNSVNASIGSFVPKSHTPFQWDAFEPVDLLKEKIRYIRSRCHSPSSRVKWHDVETSHLEAIFSKGDRRLGPAIEWAYRHGARFDGWTEHFDYDRWMRAFEETGVDVAHHTGRREFTDALPWDHIDIRVSKKWLQRERKKTEDAVLEIGESLVTDCRHGDCTACGIPGLPFDTQLTPPIDRDELGALKEKARQAAPRRAEAGTTWPVRVRFQKVDDARFLSHLEMGAVLARAFRMARIPVAHSQGHKPRPKIAFGPSLSVGIETVDEYFDVELLRPWIASYAAELSKVLPRGIQILDGATIPVIPGRRRPSLASLVRRARYRIELGALEAPRQEAIFHLADELESMDECLVERSHWNPKTSREATDWETPMAPAGVHEGDEADTSRRTVDLRKAIESMSRAGETQLDVEMFIARDDGQVCNPKVVLERYFHLGPEEQARVRIRRIALLREDGEPIRSAAATDDLPEPVRLS</sequence>
<reference evidence="3" key="1">
    <citation type="submission" date="2020-04" db="EMBL/GenBank/DDBJ databases">
        <authorList>
            <person name="Zhang T."/>
        </authorList>
    </citation>
    <scope>NUCLEOTIDE SEQUENCE</scope>
    <source>
        <strain evidence="3">HKST-UBA02</strain>
    </source>
</reference>
<dbReference type="InterPro" id="IPR006638">
    <property type="entry name" value="Elp3/MiaA/NifB-like_rSAM"/>
</dbReference>
<evidence type="ECO:0000259" key="2">
    <source>
        <dbReference type="PROSITE" id="PS51918"/>
    </source>
</evidence>